<gene>
    <name evidence="7" type="ORF">CASFOL_031394</name>
</gene>
<keyword evidence="3" id="KW-0732">Signal</keyword>
<evidence type="ECO:0000256" key="1">
    <source>
        <dbReference type="ARBA" id="ARBA00004613"/>
    </source>
</evidence>
<dbReference type="CDD" id="cd23509">
    <property type="entry name" value="Gnk2-like"/>
    <property type="match status" value="2"/>
</dbReference>
<evidence type="ECO:0000259" key="6">
    <source>
        <dbReference type="PROSITE" id="PS51473"/>
    </source>
</evidence>
<keyword evidence="4" id="KW-0677">Repeat</keyword>
<evidence type="ECO:0000313" key="7">
    <source>
        <dbReference type="EMBL" id="KAL3624726.1"/>
    </source>
</evidence>
<reference evidence="8" key="1">
    <citation type="journal article" date="2024" name="IScience">
        <title>Strigolactones Initiate the Formation of Haustorium-like Structures in Castilleja.</title>
        <authorList>
            <person name="Buerger M."/>
            <person name="Peterson D."/>
            <person name="Chory J."/>
        </authorList>
    </citation>
    <scope>NUCLEOTIDE SEQUENCE [LARGE SCALE GENOMIC DNA]</scope>
</reference>
<feature type="domain" description="Gnk2-homologous" evidence="6">
    <location>
        <begin position="29"/>
        <end position="136"/>
    </location>
</feature>
<dbReference type="EMBL" id="JAVIJP010000053">
    <property type="protein sequence ID" value="KAL3624726.1"/>
    <property type="molecule type" value="Genomic_DNA"/>
</dbReference>
<dbReference type="Pfam" id="PF01657">
    <property type="entry name" value="Stress-antifung"/>
    <property type="match status" value="2"/>
</dbReference>
<dbReference type="InterPro" id="IPR038408">
    <property type="entry name" value="GNK2_sf"/>
</dbReference>
<dbReference type="InterPro" id="IPR050581">
    <property type="entry name" value="CRR_secretory_protein"/>
</dbReference>
<dbReference type="Gene3D" id="3.30.430.20">
    <property type="entry name" value="Gnk2 domain, C-X8-C-X2-C motif"/>
    <property type="match status" value="2"/>
</dbReference>
<keyword evidence="8" id="KW-1185">Reference proteome</keyword>
<dbReference type="PROSITE" id="PS51473">
    <property type="entry name" value="GNK2"/>
    <property type="match status" value="2"/>
</dbReference>
<proteinExistence type="inferred from homology"/>
<dbReference type="GO" id="GO:0005576">
    <property type="term" value="C:extracellular region"/>
    <property type="evidence" value="ECO:0007669"/>
    <property type="project" value="UniProtKB-SubCell"/>
</dbReference>
<comment type="subcellular location">
    <subcellularLocation>
        <location evidence="1">Secreted</location>
    </subcellularLocation>
</comment>
<dbReference type="PANTHER" id="PTHR32411:SF43">
    <property type="entry name" value="CYSTEINE-RICH REPEAT SECRETORY PROTEIN 38"/>
    <property type="match status" value="1"/>
</dbReference>
<dbReference type="Proteomes" id="UP001632038">
    <property type="component" value="Unassembled WGS sequence"/>
</dbReference>
<evidence type="ECO:0000256" key="3">
    <source>
        <dbReference type="ARBA" id="ARBA00022729"/>
    </source>
</evidence>
<evidence type="ECO:0000313" key="8">
    <source>
        <dbReference type="Proteomes" id="UP001632038"/>
    </source>
</evidence>
<comment type="similarity">
    <text evidence="5">Belongs to the cysteine-rich repeat secretory protein family.</text>
</comment>
<accession>A0ABD3C4K5</accession>
<evidence type="ECO:0000256" key="2">
    <source>
        <dbReference type="ARBA" id="ARBA00022525"/>
    </source>
</evidence>
<dbReference type="InterPro" id="IPR002902">
    <property type="entry name" value="GNK2"/>
</dbReference>
<organism evidence="7 8">
    <name type="scientific">Castilleja foliolosa</name>
    <dbReference type="NCBI Taxonomy" id="1961234"/>
    <lineage>
        <taxon>Eukaryota</taxon>
        <taxon>Viridiplantae</taxon>
        <taxon>Streptophyta</taxon>
        <taxon>Embryophyta</taxon>
        <taxon>Tracheophyta</taxon>
        <taxon>Spermatophyta</taxon>
        <taxon>Magnoliopsida</taxon>
        <taxon>eudicotyledons</taxon>
        <taxon>Gunneridae</taxon>
        <taxon>Pentapetalae</taxon>
        <taxon>asterids</taxon>
        <taxon>lamiids</taxon>
        <taxon>Lamiales</taxon>
        <taxon>Orobanchaceae</taxon>
        <taxon>Pedicularideae</taxon>
        <taxon>Castillejinae</taxon>
        <taxon>Castilleja</taxon>
    </lineage>
</organism>
<sequence length="252" mass="28188">MNMNLMLIIIIFYISHLLMIITIPTVFSIDNYNSSVICSPAKGNSNYNRSVNAILYVLVDYAPKQSGFWSVSWGPDPADWAYGLALCYGHEIVTPEMCTTCLTNAAMSVTTNSCNNSREAIIWLDNCLLKYSDKPFFGQIDTDHKFYSFDDDYSTLSWSNDTDANTTIRLLNEQVVEATTDQTGNLYVFNNYPLTNGTVDVVVQCTRDLSTDGCRVCLKDIIDDLRSSDTLKSGGKLFSGSCYVNYHICNVC</sequence>
<dbReference type="PANTHER" id="PTHR32411">
    <property type="entry name" value="CYSTEINE-RICH REPEAT SECRETORY PROTEIN 38-RELATED"/>
    <property type="match status" value="1"/>
</dbReference>
<protein>
    <recommendedName>
        <fullName evidence="6">Gnk2-homologous domain-containing protein</fullName>
    </recommendedName>
</protein>
<keyword evidence="2" id="KW-0964">Secreted</keyword>
<comment type="caution">
    <text evidence="7">The sequence shown here is derived from an EMBL/GenBank/DDBJ whole genome shotgun (WGS) entry which is preliminary data.</text>
</comment>
<evidence type="ECO:0000256" key="5">
    <source>
        <dbReference type="ARBA" id="ARBA00038515"/>
    </source>
</evidence>
<feature type="domain" description="Gnk2-homologous" evidence="6">
    <location>
        <begin position="144"/>
        <end position="251"/>
    </location>
</feature>
<name>A0ABD3C4K5_9LAMI</name>
<dbReference type="AlphaFoldDB" id="A0ABD3C4K5"/>
<evidence type="ECO:0000256" key="4">
    <source>
        <dbReference type="ARBA" id="ARBA00022737"/>
    </source>
</evidence>